<name>A0ABM3W0F9_ERIEU</name>
<evidence type="ECO:0000313" key="4">
    <source>
        <dbReference type="RefSeq" id="XP_060030059.1"/>
    </source>
</evidence>
<protein>
    <submittedName>
        <fullName evidence="4">Pentraxin-4</fullName>
    </submittedName>
</protein>
<keyword evidence="3" id="KW-1185">Reference proteome</keyword>
<feature type="compositionally biased region" description="Low complexity" evidence="1">
    <location>
        <begin position="113"/>
        <end position="123"/>
    </location>
</feature>
<evidence type="ECO:0000256" key="1">
    <source>
        <dbReference type="SAM" id="MobiDB-lite"/>
    </source>
</evidence>
<accession>A0ABM3W0F9</accession>
<evidence type="ECO:0000256" key="2">
    <source>
        <dbReference type="SAM" id="SignalP"/>
    </source>
</evidence>
<gene>
    <name evidence="4" type="primary">PTX4</name>
</gene>
<feature type="signal peptide" evidence="2">
    <location>
        <begin position="1"/>
        <end position="24"/>
    </location>
</feature>
<dbReference type="GeneID" id="132533189"/>
<sequence>MSCQARLWASLLVAVVLCLHGALSQESKPAGTQKPFLEGLRRLEEKVLKFRRLQESAISRLQNVSRLRNQSSSPDPRLHSLIQEGQALVHALSQSQTTLHSLLESHQSRQGAQEPQEPQEPQEATVSTLALEVQAMLDTLWGLTRLAHSLEARVNALQGQHQGPGPCIPGLGTAPPPHSA</sequence>
<dbReference type="RefSeq" id="XP_060030059.1">
    <property type="nucleotide sequence ID" value="XM_060174076.1"/>
</dbReference>
<dbReference type="Proteomes" id="UP001652624">
    <property type="component" value="Chromosome 15"/>
</dbReference>
<feature type="chain" id="PRO_5045787493" evidence="2">
    <location>
        <begin position="25"/>
        <end position="180"/>
    </location>
</feature>
<organism evidence="3 4">
    <name type="scientific">Erinaceus europaeus</name>
    <name type="common">Western European hedgehog</name>
    <dbReference type="NCBI Taxonomy" id="9365"/>
    <lineage>
        <taxon>Eukaryota</taxon>
        <taxon>Metazoa</taxon>
        <taxon>Chordata</taxon>
        <taxon>Craniata</taxon>
        <taxon>Vertebrata</taxon>
        <taxon>Euteleostomi</taxon>
        <taxon>Mammalia</taxon>
        <taxon>Eutheria</taxon>
        <taxon>Laurasiatheria</taxon>
        <taxon>Eulipotyphla</taxon>
        <taxon>Erinaceidae</taxon>
        <taxon>Erinaceinae</taxon>
        <taxon>Erinaceus</taxon>
    </lineage>
</organism>
<proteinExistence type="predicted"/>
<feature type="region of interest" description="Disordered" evidence="1">
    <location>
        <begin position="159"/>
        <end position="180"/>
    </location>
</feature>
<keyword evidence="2" id="KW-0732">Signal</keyword>
<evidence type="ECO:0000313" key="3">
    <source>
        <dbReference type="Proteomes" id="UP001652624"/>
    </source>
</evidence>
<feature type="region of interest" description="Disordered" evidence="1">
    <location>
        <begin position="103"/>
        <end position="125"/>
    </location>
</feature>
<reference evidence="4" key="1">
    <citation type="submission" date="2025-08" db="UniProtKB">
        <authorList>
            <consortium name="RefSeq"/>
        </authorList>
    </citation>
    <scope>IDENTIFICATION</scope>
</reference>